<evidence type="ECO:0000256" key="1">
    <source>
        <dbReference type="SAM" id="MobiDB-lite"/>
    </source>
</evidence>
<dbReference type="RefSeq" id="WP_264684415.1">
    <property type="nucleotide sequence ID" value="NZ_CP087798.1"/>
</dbReference>
<feature type="compositionally biased region" description="Basic and acidic residues" evidence="1">
    <location>
        <begin position="40"/>
        <end position="54"/>
    </location>
</feature>
<feature type="compositionally biased region" description="Low complexity" evidence="1">
    <location>
        <begin position="55"/>
        <end position="65"/>
    </location>
</feature>
<feature type="region of interest" description="Disordered" evidence="1">
    <location>
        <begin position="83"/>
        <end position="104"/>
    </location>
</feature>
<reference evidence="2" key="1">
    <citation type="journal article" date="2022" name="BMC Microbiol.">
        <title>Whole genome sequencing of Moraxella bovis strains from North America reveals two genotypes with different genetic determinants.</title>
        <authorList>
            <person name="Wynn E.L."/>
            <person name="Hille M.M."/>
            <person name="Loy J.D."/>
            <person name="Schuller G."/>
            <person name="Kuhn K.L."/>
            <person name="Dickey A.M."/>
            <person name="Bono J.L."/>
            <person name="Clawson M.L."/>
        </authorList>
    </citation>
    <scope>NUCLEOTIDE SEQUENCE</scope>
    <source>
        <strain evidence="2">SAM102599</strain>
    </source>
</reference>
<dbReference type="EMBL" id="CP087830">
    <property type="protein sequence ID" value="UZA02086.1"/>
    <property type="molecule type" value="Genomic_DNA"/>
</dbReference>
<feature type="region of interest" description="Disordered" evidence="1">
    <location>
        <begin position="17"/>
        <end position="67"/>
    </location>
</feature>
<evidence type="ECO:0000313" key="3">
    <source>
        <dbReference type="Proteomes" id="UP001163632"/>
    </source>
</evidence>
<sequence>MYDDTITPEQGAKLLAQAENGEFDLDNLSNDSQADDVDGQDDKQDKPQSDEKPQEAQPQEQTQPPVDYMAILAQERAEKLALQEQLAKYQTEQNPQEQEPPKQEVSLEELFGDFDEKGIKNAVDYLVQQKIEQILAEKLTPIEQKQAQDAYQEHVNAITAVHPDAGQIVNSDEFANWVKSQPSYIQPSIVNVVEQGSSEQVNELLNNYKASLAPQAPKEDIKTKAEEVISDTKPPVPNSLSELGGANQTDPMQALANMNGVQALDTLQGMSQEQIDNYLNRL</sequence>
<keyword evidence="3" id="KW-1185">Reference proteome</keyword>
<organism evidence="2 3">
    <name type="scientific">Moraxella bovis</name>
    <dbReference type="NCBI Taxonomy" id="476"/>
    <lineage>
        <taxon>Bacteria</taxon>
        <taxon>Pseudomonadati</taxon>
        <taxon>Pseudomonadota</taxon>
        <taxon>Gammaproteobacteria</taxon>
        <taxon>Moraxellales</taxon>
        <taxon>Moraxellaceae</taxon>
        <taxon>Moraxella</taxon>
    </lineage>
</organism>
<evidence type="ECO:0000313" key="2">
    <source>
        <dbReference type="EMBL" id="UZA02086.1"/>
    </source>
</evidence>
<gene>
    <name evidence="2" type="ORF">LP092_08750</name>
</gene>
<name>A0ABY6M588_MORBO</name>
<proteinExistence type="predicted"/>
<dbReference type="Proteomes" id="UP001163632">
    <property type="component" value="Chromosome"/>
</dbReference>
<protein>
    <submittedName>
        <fullName evidence="2">Uncharacterized protein</fullName>
    </submittedName>
</protein>
<accession>A0ABY6M588</accession>